<evidence type="ECO:0000313" key="1">
    <source>
        <dbReference type="EMBL" id="VFU51819.1"/>
    </source>
</evidence>
<name>A0A6N2MFV1_SALVM</name>
<gene>
    <name evidence="1" type="ORF">SVIM_LOCUS351917</name>
</gene>
<proteinExistence type="predicted"/>
<organism evidence="1">
    <name type="scientific">Salix viminalis</name>
    <name type="common">Common osier</name>
    <name type="synonym">Basket willow</name>
    <dbReference type="NCBI Taxonomy" id="40686"/>
    <lineage>
        <taxon>Eukaryota</taxon>
        <taxon>Viridiplantae</taxon>
        <taxon>Streptophyta</taxon>
        <taxon>Embryophyta</taxon>
        <taxon>Tracheophyta</taxon>
        <taxon>Spermatophyta</taxon>
        <taxon>Magnoliopsida</taxon>
        <taxon>eudicotyledons</taxon>
        <taxon>Gunneridae</taxon>
        <taxon>Pentapetalae</taxon>
        <taxon>rosids</taxon>
        <taxon>fabids</taxon>
        <taxon>Malpighiales</taxon>
        <taxon>Salicaceae</taxon>
        <taxon>Saliceae</taxon>
        <taxon>Salix</taxon>
    </lineage>
</organism>
<reference evidence="1" key="1">
    <citation type="submission" date="2019-03" db="EMBL/GenBank/DDBJ databases">
        <authorList>
            <person name="Mank J."/>
            <person name="Almeida P."/>
        </authorList>
    </citation>
    <scope>NUCLEOTIDE SEQUENCE</scope>
    <source>
        <strain evidence="1">78183</strain>
    </source>
</reference>
<dbReference type="AlphaFoldDB" id="A0A6N2MFV1"/>
<sequence length="72" mass="8269">MRWSPKQSRDDQKDSENGTQCLKTREGHLVRKPKCWVLDLFADTCRFVIGEVSVCNVLCMLLRIGLVERTTG</sequence>
<protein>
    <submittedName>
        <fullName evidence="1">Uncharacterized protein</fullName>
    </submittedName>
</protein>
<accession>A0A6N2MFV1</accession>
<dbReference type="EMBL" id="CAADRP010001774">
    <property type="protein sequence ID" value="VFU51819.1"/>
    <property type="molecule type" value="Genomic_DNA"/>
</dbReference>